<keyword evidence="2" id="KW-1185">Reference proteome</keyword>
<proteinExistence type="predicted"/>
<dbReference type="InterPro" id="IPR034660">
    <property type="entry name" value="DinB/YfiT-like"/>
</dbReference>
<dbReference type="Gene3D" id="1.20.120.450">
    <property type="entry name" value="dinb family like domain"/>
    <property type="match status" value="1"/>
</dbReference>
<accession>A0ABW3N860</accession>
<dbReference type="InterPro" id="IPR011463">
    <property type="entry name" value="DUF1569"/>
</dbReference>
<gene>
    <name evidence="1" type="ORF">ACFQ1Q_11435</name>
</gene>
<dbReference type="Pfam" id="PF07606">
    <property type="entry name" value="DUF1569"/>
    <property type="match status" value="1"/>
</dbReference>
<dbReference type="RefSeq" id="WP_386131486.1">
    <property type="nucleotide sequence ID" value="NZ_JBHTJL010000016.1"/>
</dbReference>
<evidence type="ECO:0000313" key="2">
    <source>
        <dbReference type="Proteomes" id="UP001597013"/>
    </source>
</evidence>
<comment type="caution">
    <text evidence="1">The sequence shown here is derived from an EMBL/GenBank/DDBJ whole genome shotgun (WGS) entry which is preliminary data.</text>
</comment>
<protein>
    <submittedName>
        <fullName evidence="1">DUF1569 domain-containing protein</fullName>
    </submittedName>
</protein>
<name>A0ABW3N860_9FLAO</name>
<organism evidence="1 2">
    <name type="scientific">Winogradskyella litorisediminis</name>
    <dbReference type="NCBI Taxonomy" id="1156618"/>
    <lineage>
        <taxon>Bacteria</taxon>
        <taxon>Pseudomonadati</taxon>
        <taxon>Bacteroidota</taxon>
        <taxon>Flavobacteriia</taxon>
        <taxon>Flavobacteriales</taxon>
        <taxon>Flavobacteriaceae</taxon>
        <taxon>Winogradskyella</taxon>
    </lineage>
</organism>
<dbReference type="Proteomes" id="UP001597013">
    <property type="component" value="Unassembled WGS sequence"/>
</dbReference>
<sequence>MKSFFENGVYDEIVSRIEKIDPNTSPNWGKMNAGQMLHHCQMPLNIILEKKDYGVKPNWLINMLFKKSMYSDKLWRKNMPTAPSFKITDEKNFEVEKTEILNLISELNNQKEREDWQPHPSFGKLTKDQWGKMQYKHLDHHLRQFGV</sequence>
<reference evidence="2" key="1">
    <citation type="journal article" date="2019" name="Int. J. Syst. Evol. Microbiol.">
        <title>The Global Catalogue of Microorganisms (GCM) 10K type strain sequencing project: providing services to taxonomists for standard genome sequencing and annotation.</title>
        <authorList>
            <consortium name="The Broad Institute Genomics Platform"/>
            <consortium name="The Broad Institute Genome Sequencing Center for Infectious Disease"/>
            <person name="Wu L."/>
            <person name="Ma J."/>
        </authorList>
    </citation>
    <scope>NUCLEOTIDE SEQUENCE [LARGE SCALE GENOMIC DNA]</scope>
    <source>
        <strain evidence="2">CCUG 62215</strain>
    </source>
</reference>
<dbReference type="EMBL" id="JBHTJL010000016">
    <property type="protein sequence ID" value="MFD1063858.1"/>
    <property type="molecule type" value="Genomic_DNA"/>
</dbReference>
<evidence type="ECO:0000313" key="1">
    <source>
        <dbReference type="EMBL" id="MFD1063858.1"/>
    </source>
</evidence>